<dbReference type="GeneID" id="69845162"/>
<keyword evidence="4" id="KW-0762">Sugar transport</keyword>
<keyword evidence="10 16" id="KW-0472">Membrane</keyword>
<dbReference type="Proteomes" id="UP000095464">
    <property type="component" value="Unassembled WGS sequence"/>
</dbReference>
<evidence type="ECO:0000313" key="22">
    <source>
        <dbReference type="Proteomes" id="UP001152422"/>
    </source>
</evidence>
<evidence type="ECO:0000256" key="6">
    <source>
        <dbReference type="ARBA" id="ARBA00022683"/>
    </source>
</evidence>
<proteinExistence type="predicted"/>
<sequence>MTKEQKLAEHIIDAVGGLDNMDNVINCMTRVRIKVIDENKVDYDKLKATQGVMGVVKDERVQVVVGPGTVNKVADHISQLSGVRLGETIPHNSTNYKADAEAKAQENKTAIQSKQKRGAFNKLLKTIANIFIPLIPAFIGAGLIGGIAAVLSNLLAAGQISGDWVTQLVTVFNVIKDGMLAYLAIFTGINAAKEFGATPGLGGVIGGTTLLTGLTDENAITNIFTGEPLQPGQGGIIGVIFAVWLLSIVEKRLHKIVPNAVDIIVTPTITLFIIGLLTIFIFMPLAGFVSDGLVSVINATISIGGVFSGFIIGAFFLPLVMLGLHHIFTPIHIEMINQTGATYLLPIAAMAGAGQVGAALALWVRCRKNTTLRNTLKGALPVGFLGIGEPLIYGVTLPLGKPFFTACIGGGIGGAVVGGIGHIGATAIGPSGISLLPLISDHMYLGYIAGLLAAYAGGFVFTYFLGTTKTMRESDSLGD</sequence>
<evidence type="ECO:0000256" key="2">
    <source>
        <dbReference type="ARBA" id="ARBA00022448"/>
    </source>
</evidence>
<keyword evidence="2" id="KW-0813">Transport</keyword>
<name>A0A1E5TKD5_9STAP</name>
<evidence type="ECO:0000313" key="21">
    <source>
        <dbReference type="Proteomes" id="UP000095464"/>
    </source>
</evidence>
<evidence type="ECO:0000256" key="4">
    <source>
        <dbReference type="ARBA" id="ARBA00022597"/>
    </source>
</evidence>
<dbReference type="InterPro" id="IPR001996">
    <property type="entry name" value="PTS_IIB_1"/>
</dbReference>
<dbReference type="GO" id="GO:0005886">
    <property type="term" value="C:plasma membrane"/>
    <property type="evidence" value="ECO:0007669"/>
    <property type="project" value="UniProtKB-SubCell"/>
</dbReference>
<evidence type="ECO:0000256" key="15">
    <source>
        <dbReference type="PROSITE-ProRule" id="PRU00421"/>
    </source>
</evidence>
<reference evidence="20" key="2">
    <citation type="submission" date="2015-11" db="EMBL/GenBank/DDBJ databases">
        <authorList>
            <person name="Wolfe B.E."/>
        </authorList>
    </citation>
    <scope>NUCLEOTIDE SEQUENCE</scope>
    <source>
        <strain evidence="20">738_7</strain>
    </source>
</reference>
<evidence type="ECO:0000256" key="8">
    <source>
        <dbReference type="ARBA" id="ARBA00022777"/>
    </source>
</evidence>
<dbReference type="Proteomes" id="UP001152422">
    <property type="component" value="Unassembled WGS sequence"/>
</dbReference>
<keyword evidence="5" id="KW-0808">Transferase</keyword>
<evidence type="ECO:0000256" key="3">
    <source>
        <dbReference type="ARBA" id="ARBA00022475"/>
    </source>
</evidence>
<keyword evidence="6" id="KW-0598">Phosphotransferase system</keyword>
<feature type="domain" description="PTS EIIB type-1" evidence="17">
    <location>
        <begin position="5"/>
        <end position="87"/>
    </location>
</feature>
<evidence type="ECO:0000256" key="1">
    <source>
        <dbReference type="ARBA" id="ARBA00004651"/>
    </source>
</evidence>
<dbReference type="RefSeq" id="WP_021338444.1">
    <property type="nucleotide sequence ID" value="NZ_CP013114.1"/>
</dbReference>
<feature type="transmembrane region" description="Helical" evidence="16">
    <location>
        <begin position="403"/>
        <end position="424"/>
    </location>
</feature>
<evidence type="ECO:0000313" key="20">
    <source>
        <dbReference type="EMBL" id="OEK57993.1"/>
    </source>
</evidence>
<dbReference type="PROSITE" id="PS51103">
    <property type="entry name" value="PTS_EIIC_TYPE_1"/>
    <property type="match status" value="1"/>
</dbReference>
<comment type="caution">
    <text evidence="19">The sequence shown here is derived from an EMBL/GenBank/DDBJ whole genome shotgun (WGS) entry which is preliminary data.</text>
</comment>
<evidence type="ECO:0000256" key="5">
    <source>
        <dbReference type="ARBA" id="ARBA00022679"/>
    </source>
</evidence>
<feature type="transmembrane region" description="Helical" evidence="16">
    <location>
        <begin position="126"/>
        <end position="151"/>
    </location>
</feature>
<keyword evidence="22" id="KW-1185">Reference proteome</keyword>
<reference evidence="19" key="3">
    <citation type="submission" date="2022-05" db="EMBL/GenBank/DDBJ databases">
        <title>Comparative genomics of Staphylococcus equorum isolates.</title>
        <authorList>
            <person name="Luelf R.H."/>
        </authorList>
    </citation>
    <scope>NUCLEOTIDE SEQUENCE</scope>
    <source>
        <strain evidence="19">TMW 2.2497</strain>
    </source>
</reference>
<dbReference type="AlphaFoldDB" id="A0A1E5TKD5"/>
<dbReference type="InterPro" id="IPR018113">
    <property type="entry name" value="PTrfase_EIIB_Cys"/>
</dbReference>
<keyword evidence="8" id="KW-0418">Kinase</keyword>
<feature type="transmembrane region" description="Helical" evidence="16">
    <location>
        <begin position="295"/>
        <end position="322"/>
    </location>
</feature>
<evidence type="ECO:0000256" key="9">
    <source>
        <dbReference type="ARBA" id="ARBA00022989"/>
    </source>
</evidence>
<dbReference type="EMBL" id="LNPX01000019">
    <property type="protein sequence ID" value="OEK57993.1"/>
    <property type="molecule type" value="Genomic_DNA"/>
</dbReference>
<feature type="transmembrane region" description="Helical" evidence="16">
    <location>
        <begin position="232"/>
        <end position="249"/>
    </location>
</feature>
<evidence type="ECO:0000256" key="10">
    <source>
        <dbReference type="ARBA" id="ARBA00023136"/>
    </source>
</evidence>
<comment type="function">
    <text evidence="11">The phosphoenolpyruvate-dependent sugar phosphotransferase system (sugar PTS), a major carbohydrate active transport system, catalyzes the phosphorylation of incoming sugar substrates concomitantly with their translocation across the cell membrane. This system is involved in the uptake and phosphorylation of MurNAc-GlcNAc, the principle peptidoglycan turnover product of S.aureus, yielding cytoplasmic MurNAc 6P-GlcNAc.</text>
</comment>
<dbReference type="InterPro" id="IPR050558">
    <property type="entry name" value="PTS_Sugar-Specific_Components"/>
</dbReference>
<dbReference type="GO" id="GO:0090588">
    <property type="term" value="F:protein-phosphocysteine-N-acetylmuramate phosphotransferase system transporter activity"/>
    <property type="evidence" value="ECO:0007669"/>
    <property type="project" value="TreeGrafter"/>
</dbReference>
<dbReference type="PROSITE" id="PS51098">
    <property type="entry name" value="PTS_EIIB_TYPE_1"/>
    <property type="match status" value="1"/>
</dbReference>
<dbReference type="FunFam" id="3.30.1360.60:FF:000001">
    <property type="entry name" value="PTS system glucose-specific IIBC component PtsG"/>
    <property type="match status" value="1"/>
</dbReference>
<dbReference type="PROSITE" id="PS01035">
    <property type="entry name" value="PTS_EIIB_TYPE_1_CYS"/>
    <property type="match status" value="1"/>
</dbReference>
<reference evidence="21" key="1">
    <citation type="submission" date="2015-11" db="EMBL/GenBank/DDBJ databases">
        <title>Genomic diversity of Staphylococcus saprophyticus strains from urinary tract infections, animal surfaces, and fermented foods.</title>
        <authorList>
            <person name="Wolfe B.E."/>
        </authorList>
    </citation>
    <scope>NUCLEOTIDE SEQUENCE [LARGE SCALE GENOMIC DNA]</scope>
    <source>
        <strain evidence="21">738_7</strain>
    </source>
</reference>
<keyword evidence="9 16" id="KW-1133">Transmembrane helix</keyword>
<dbReference type="InterPro" id="IPR003352">
    <property type="entry name" value="PTS_EIIC"/>
</dbReference>
<evidence type="ECO:0000256" key="11">
    <source>
        <dbReference type="ARBA" id="ARBA00037039"/>
    </source>
</evidence>
<dbReference type="InterPro" id="IPR013013">
    <property type="entry name" value="PTS_EIIC_1"/>
</dbReference>
<evidence type="ECO:0000256" key="14">
    <source>
        <dbReference type="ARBA" id="ARBA00048343"/>
    </source>
</evidence>
<keyword evidence="7 16" id="KW-0812">Transmembrane</keyword>
<evidence type="ECO:0000256" key="7">
    <source>
        <dbReference type="ARBA" id="ARBA00022692"/>
    </source>
</evidence>
<evidence type="ECO:0000256" key="12">
    <source>
        <dbReference type="ARBA" id="ARBA00037880"/>
    </source>
</evidence>
<dbReference type="SUPFAM" id="SSF55604">
    <property type="entry name" value="Glucose permease domain IIB"/>
    <property type="match status" value="1"/>
</dbReference>
<dbReference type="Gene3D" id="3.30.1360.60">
    <property type="entry name" value="Glucose permease domain IIB"/>
    <property type="match status" value="1"/>
</dbReference>
<dbReference type="PANTHER" id="PTHR30175:SF3">
    <property type="entry name" value="PTS SYSTEM N-ACETYLMURAMIC ACID-SPECIFIC EIIBC COMPONENT"/>
    <property type="match status" value="1"/>
</dbReference>
<dbReference type="GO" id="GO:0008982">
    <property type="term" value="F:protein-N(PI)-phosphohistidine-sugar phosphotransferase activity"/>
    <property type="evidence" value="ECO:0007669"/>
    <property type="project" value="InterPro"/>
</dbReference>
<keyword evidence="3" id="KW-1003">Cell membrane</keyword>
<evidence type="ECO:0000259" key="17">
    <source>
        <dbReference type="PROSITE" id="PS51098"/>
    </source>
</evidence>
<dbReference type="GO" id="GO:0016301">
    <property type="term" value="F:kinase activity"/>
    <property type="evidence" value="ECO:0007669"/>
    <property type="project" value="UniProtKB-KW"/>
</dbReference>
<dbReference type="InterPro" id="IPR036878">
    <property type="entry name" value="Glu_permease_IIB"/>
</dbReference>
<evidence type="ECO:0000256" key="13">
    <source>
        <dbReference type="ARBA" id="ARBA00041002"/>
    </source>
</evidence>
<feature type="transmembrane region" description="Helical" evidence="16">
    <location>
        <begin position="343"/>
        <end position="364"/>
    </location>
</feature>
<evidence type="ECO:0000256" key="16">
    <source>
        <dbReference type="SAM" id="Phobius"/>
    </source>
</evidence>
<comment type="subcellular location">
    <subcellularLocation>
        <location evidence="1">Cell membrane</location>
        <topology evidence="1">Multi-pass membrane protein</topology>
    </subcellularLocation>
</comment>
<dbReference type="KEGG" id="seqo:SE1039_19820"/>
<organism evidence="19 22">
    <name type="scientific">Staphylococcus equorum</name>
    <dbReference type="NCBI Taxonomy" id="246432"/>
    <lineage>
        <taxon>Bacteria</taxon>
        <taxon>Bacillati</taxon>
        <taxon>Bacillota</taxon>
        <taxon>Bacilli</taxon>
        <taxon>Bacillales</taxon>
        <taxon>Staphylococcaceae</taxon>
        <taxon>Staphylococcus</taxon>
    </lineage>
</organism>
<dbReference type="PANTHER" id="PTHR30175">
    <property type="entry name" value="PHOSPHOTRANSFERASE SYSTEM TRANSPORT PROTEIN"/>
    <property type="match status" value="1"/>
</dbReference>
<dbReference type="Pfam" id="PF02378">
    <property type="entry name" value="PTS_EIIC"/>
    <property type="match status" value="1"/>
</dbReference>
<evidence type="ECO:0000259" key="18">
    <source>
        <dbReference type="PROSITE" id="PS51103"/>
    </source>
</evidence>
<accession>A0A1E5TKD5</accession>
<protein>
    <recommendedName>
        <fullName evidence="13">PTS system MurNAc-GlcNAc-specific EIIBC component</fullName>
    </recommendedName>
</protein>
<gene>
    <name evidence="20" type="ORF">ASS94_05015</name>
    <name evidence="19" type="ORF">M4L89_05930</name>
</gene>
<feature type="transmembrane region" description="Helical" evidence="16">
    <location>
        <begin position="261"/>
        <end position="283"/>
    </location>
</feature>
<evidence type="ECO:0000313" key="19">
    <source>
        <dbReference type="EMBL" id="MDG0845759.1"/>
    </source>
</evidence>
<feature type="active site" description="Phosphocysteine intermediate; for EIIB activity" evidence="15">
    <location>
        <position position="27"/>
    </location>
</feature>
<dbReference type="CDD" id="cd00212">
    <property type="entry name" value="PTS_IIB_glc"/>
    <property type="match status" value="1"/>
</dbReference>
<feature type="transmembrane region" description="Helical" evidence="16">
    <location>
        <begin position="444"/>
        <end position="465"/>
    </location>
</feature>
<comment type="pathway">
    <text evidence="12">Cell wall biogenesis; peptidoglycan recycling.</text>
</comment>
<feature type="transmembrane region" description="Helical" evidence="16">
    <location>
        <begin position="376"/>
        <end position="396"/>
    </location>
</feature>
<dbReference type="EMBL" id="JAMBQA010000002">
    <property type="protein sequence ID" value="MDG0845759.1"/>
    <property type="molecule type" value="Genomic_DNA"/>
</dbReference>
<dbReference type="Pfam" id="PF00367">
    <property type="entry name" value="PTS_EIIB"/>
    <property type="match status" value="1"/>
</dbReference>
<comment type="catalytic activity">
    <reaction evidence="14">
        <text>N-acetyl-beta-D-muramate-(1-&gt;4)-N-acetyl-D-glucosamine(out) + N(pros)-phospho-L-histidyl-[protein] = 6-phospho-N-acetyl-beta-D-muramate-(1-&gt;4)-N-acetyl-D-glucosamine(in) + L-histidyl-[protein]</text>
        <dbReference type="Rhea" id="RHEA:66784"/>
        <dbReference type="Rhea" id="RHEA-COMP:9745"/>
        <dbReference type="Rhea" id="RHEA-COMP:9746"/>
        <dbReference type="ChEBI" id="CHEBI:29979"/>
        <dbReference type="ChEBI" id="CHEBI:64837"/>
        <dbReference type="ChEBI" id="CHEBI:167476"/>
        <dbReference type="ChEBI" id="CHEBI:167477"/>
    </reaction>
    <physiologicalReaction direction="left-to-right" evidence="14">
        <dbReference type="Rhea" id="RHEA:66785"/>
    </physiologicalReaction>
</comment>
<dbReference type="GO" id="GO:0009401">
    <property type="term" value="P:phosphoenolpyruvate-dependent sugar phosphotransferase system"/>
    <property type="evidence" value="ECO:0007669"/>
    <property type="project" value="UniProtKB-KW"/>
</dbReference>
<feature type="domain" description="PTS EIIC type-1" evidence="18">
    <location>
        <begin position="125"/>
        <end position="479"/>
    </location>
</feature>